<dbReference type="EMBL" id="FRAC01000030">
    <property type="protein sequence ID" value="SHL34168.1"/>
    <property type="molecule type" value="Genomic_DNA"/>
</dbReference>
<evidence type="ECO:0000313" key="1">
    <source>
        <dbReference type="EMBL" id="SHL34168.1"/>
    </source>
</evidence>
<reference evidence="1 2" key="1">
    <citation type="submission" date="2016-11" db="EMBL/GenBank/DDBJ databases">
        <authorList>
            <person name="Jaros S."/>
            <person name="Januszkiewicz K."/>
            <person name="Wedrychowicz H."/>
        </authorList>
    </citation>
    <scope>NUCLEOTIDE SEQUENCE [LARGE SCALE GENOMIC DNA]</scope>
    <source>
        <strain evidence="1 2">DSM 15929</strain>
    </source>
</reference>
<dbReference type="RefSeq" id="WP_139241299.1">
    <property type="nucleotide sequence ID" value="NZ_FRAC01000030.1"/>
</dbReference>
<keyword evidence="2" id="KW-1185">Reference proteome</keyword>
<accession>A0A1M6ZUJ8</accession>
<proteinExistence type="predicted"/>
<name>A0A1M6ZUJ8_9FIRM</name>
<dbReference type="AlphaFoldDB" id="A0A1M6ZUJ8"/>
<dbReference type="Proteomes" id="UP000184386">
    <property type="component" value="Unassembled WGS sequence"/>
</dbReference>
<gene>
    <name evidence="1" type="ORF">SAMN02745136_04672</name>
</gene>
<evidence type="ECO:0000313" key="2">
    <source>
        <dbReference type="Proteomes" id="UP000184386"/>
    </source>
</evidence>
<dbReference type="STRING" id="1121322.SAMN02745136_04672"/>
<organism evidence="1 2">
    <name type="scientific">Anaerocolumna jejuensis DSM 15929</name>
    <dbReference type="NCBI Taxonomy" id="1121322"/>
    <lineage>
        <taxon>Bacteria</taxon>
        <taxon>Bacillati</taxon>
        <taxon>Bacillota</taxon>
        <taxon>Clostridia</taxon>
        <taxon>Lachnospirales</taxon>
        <taxon>Lachnospiraceae</taxon>
        <taxon>Anaerocolumna</taxon>
    </lineage>
</organism>
<dbReference type="OrthoDB" id="2601807at2"/>
<sequence>MSSSVSLNVKLDSNKLFNCKEVINLLLKFGWNIHKDGKITFLPLKDDDMYDWTTSNITLGEFIKLVDEKDYAKEIVGVELYWENTDIGGHLLMFNKSDFSFALNIHTKYIGEKDKIPDFNWYVERIIPYLNLEYHVMEYEFEFIY</sequence>
<protein>
    <submittedName>
        <fullName evidence="1">Uncharacterized protein</fullName>
    </submittedName>
</protein>